<name>A0A109K2Y0_9BRAD</name>
<evidence type="ECO:0000256" key="9">
    <source>
        <dbReference type="PIRSR" id="PIRSR001589-2"/>
    </source>
</evidence>
<evidence type="ECO:0000313" key="13">
    <source>
        <dbReference type="Proteomes" id="UP000057737"/>
    </source>
</evidence>
<dbReference type="InterPro" id="IPR029055">
    <property type="entry name" value="Ntn_hydrolases_N"/>
</dbReference>
<dbReference type="AlphaFoldDB" id="A0A109K2Y0"/>
<evidence type="ECO:0000259" key="11">
    <source>
        <dbReference type="PROSITE" id="PS51278"/>
    </source>
</evidence>
<evidence type="ECO:0000256" key="5">
    <source>
        <dbReference type="ARBA" id="ARBA00022840"/>
    </source>
</evidence>
<dbReference type="NCBIfam" id="TIGR01536">
    <property type="entry name" value="asn_synth_AEB"/>
    <property type="match status" value="1"/>
</dbReference>
<dbReference type="InterPro" id="IPR017932">
    <property type="entry name" value="GATase_2_dom"/>
</dbReference>
<feature type="active site" description="For GATase activity" evidence="8">
    <location>
        <position position="2"/>
    </location>
</feature>
<evidence type="ECO:0000256" key="4">
    <source>
        <dbReference type="ARBA" id="ARBA00022741"/>
    </source>
</evidence>
<proteinExistence type="inferred from homology"/>
<dbReference type="GO" id="GO:0004066">
    <property type="term" value="F:asparagine synthase (glutamine-hydrolyzing) activity"/>
    <property type="evidence" value="ECO:0007669"/>
    <property type="project" value="UniProtKB-EC"/>
</dbReference>
<keyword evidence="5 9" id="KW-0067">ATP-binding</keyword>
<dbReference type="Pfam" id="PF00733">
    <property type="entry name" value="Asn_synthase"/>
    <property type="match status" value="1"/>
</dbReference>
<evidence type="ECO:0000256" key="1">
    <source>
        <dbReference type="ARBA" id="ARBA00005187"/>
    </source>
</evidence>
<dbReference type="InterPro" id="IPR001962">
    <property type="entry name" value="Asn_synthase"/>
</dbReference>
<dbReference type="PANTHER" id="PTHR43284:SF1">
    <property type="entry name" value="ASPARAGINE SYNTHETASE"/>
    <property type="match status" value="1"/>
</dbReference>
<dbReference type="InterPro" id="IPR033738">
    <property type="entry name" value="AsnB_N"/>
</dbReference>
<dbReference type="CDD" id="cd01991">
    <property type="entry name" value="Asn_synthase_B_C"/>
    <property type="match status" value="1"/>
</dbReference>
<dbReference type="SUPFAM" id="SSF56235">
    <property type="entry name" value="N-terminal nucleophile aminohydrolases (Ntn hydrolases)"/>
    <property type="match status" value="1"/>
</dbReference>
<dbReference type="GO" id="GO:0006529">
    <property type="term" value="P:asparagine biosynthetic process"/>
    <property type="evidence" value="ECO:0007669"/>
    <property type="project" value="UniProtKB-KW"/>
</dbReference>
<feature type="domain" description="Glutamine amidotransferase type-2" evidence="11">
    <location>
        <begin position="2"/>
        <end position="218"/>
    </location>
</feature>
<dbReference type="EMBL" id="LNCU01000030">
    <property type="protein sequence ID" value="KWV59459.1"/>
    <property type="molecule type" value="Genomic_DNA"/>
</dbReference>
<feature type="site" description="Important for beta-aspartyl-AMP intermediate formation" evidence="10">
    <location>
        <position position="376"/>
    </location>
</feature>
<dbReference type="InterPro" id="IPR014729">
    <property type="entry name" value="Rossmann-like_a/b/a_fold"/>
</dbReference>
<dbReference type="InterPro" id="IPR006426">
    <property type="entry name" value="Asn_synth_AEB"/>
</dbReference>
<gene>
    <name evidence="12" type="ORF">AS156_30960</name>
</gene>
<comment type="similarity">
    <text evidence="2">Belongs to the asparagine synthetase family.</text>
</comment>
<keyword evidence="4 9" id="KW-0547">Nucleotide-binding</keyword>
<evidence type="ECO:0000256" key="7">
    <source>
        <dbReference type="ARBA" id="ARBA00048741"/>
    </source>
</evidence>
<dbReference type="Gene3D" id="3.60.20.10">
    <property type="entry name" value="Glutamine Phosphoribosylpyrophosphate, subunit 1, domain 1"/>
    <property type="match status" value="1"/>
</dbReference>
<dbReference type="EC" id="6.3.5.4" evidence="3"/>
<feature type="binding site" evidence="9">
    <location>
        <position position="301"/>
    </location>
    <ligand>
        <name>ATP</name>
        <dbReference type="ChEBI" id="CHEBI:30616"/>
    </ligand>
</feature>
<dbReference type="SUPFAM" id="SSF52402">
    <property type="entry name" value="Adenine nucleotide alpha hydrolases-like"/>
    <property type="match status" value="1"/>
</dbReference>
<dbReference type="RefSeq" id="WP_066501587.1">
    <property type="nucleotide sequence ID" value="NZ_LNCU01000030.1"/>
</dbReference>
<keyword evidence="8" id="KW-0028">Amino-acid biosynthesis</keyword>
<keyword evidence="6 8" id="KW-0315">Glutamine amidotransferase</keyword>
<comment type="caution">
    <text evidence="12">The sequence shown here is derived from an EMBL/GenBank/DDBJ whole genome shotgun (WGS) entry which is preliminary data.</text>
</comment>
<dbReference type="CDD" id="cd00712">
    <property type="entry name" value="AsnB"/>
    <property type="match status" value="1"/>
</dbReference>
<dbReference type="GO" id="GO:0005829">
    <property type="term" value="C:cytosol"/>
    <property type="evidence" value="ECO:0007669"/>
    <property type="project" value="TreeGrafter"/>
</dbReference>
<reference evidence="12 13" key="1">
    <citation type="submission" date="2015-11" db="EMBL/GenBank/DDBJ databases">
        <title>Draft Genome Sequence of the Strain BR 10303 (Bradyrhizobium sp.) isolated from nodules of Centrolobium paraense.</title>
        <authorList>
            <person name="Zelli J.E."/>
            <person name="Simoes-Araujo J.L."/>
            <person name="Barauna A.C."/>
            <person name="Silva K."/>
        </authorList>
    </citation>
    <scope>NUCLEOTIDE SEQUENCE [LARGE SCALE GENOMIC DNA]</scope>
    <source>
        <strain evidence="12 13">BR 10303</strain>
    </source>
</reference>
<evidence type="ECO:0000313" key="12">
    <source>
        <dbReference type="EMBL" id="KWV59459.1"/>
    </source>
</evidence>
<sequence>MCGIAGFLDRTIGAQLAVPLVRKMAQSIAHRGPDDEGAWNDAEPGIALAQRRLAIVDLSPAGHQPMFSANGRFVIVFNGEIYNHTAIRSELDKEAPRAWRGHSDTEVLIEAIGQWGIMGALKRCVGMFALALWDRQKRTLTLARDRIGEKPLYYGWFGNCFAFASELKAFRVLPRYSQEIDRGSLALLVRHGYVPAPYTIFRGVHKVRPAEILTFGEGVTQAHVQTYWSGAAAAQQGTRSPFTGTRSDAVDELERLLRQSLEGQMMADVPLGAFLSGGIDSSTIVALMQSMSSQPIRSFTIGFDVKGYNEAEHAKQVAVHLGTNHTELYVTERDALEVIPKLPTIYCEPFSDPSQIPTYLVSRLARQDVTVSLSGDAGDELFSGYVRYGLTERLWGSLSMVPFGLRRTARTLATRPSPAMYDRIVGPLLKVAPSKWRNAHVGEKIHKAADILTMRNIDEVYLRLCSQWPEPAQIVVDGREHPTMLTGMEALPEFAGPVERMMYLDTMSYLPDDILVKVDRAAMAVSLETRVPLLDHRIVEFALSLPIEISRADGETKWPLRQVLYRHVPKHLIERPKMGFGVPIAVWLRGALREWAEDLLSEDRLRREGYFRCGMVRKLWQEHLSGRRNHQYCLWNVLMFQAWLAEVTNA</sequence>
<dbReference type="GO" id="GO:0005524">
    <property type="term" value="F:ATP binding"/>
    <property type="evidence" value="ECO:0007669"/>
    <property type="project" value="UniProtKB-KW"/>
</dbReference>
<evidence type="ECO:0000256" key="2">
    <source>
        <dbReference type="ARBA" id="ARBA00005752"/>
    </source>
</evidence>
<evidence type="ECO:0000256" key="3">
    <source>
        <dbReference type="ARBA" id="ARBA00012737"/>
    </source>
</evidence>
<accession>A0A109K2Y0</accession>
<feature type="binding site" evidence="9">
    <location>
        <begin position="374"/>
        <end position="375"/>
    </location>
    <ligand>
        <name>ATP</name>
        <dbReference type="ChEBI" id="CHEBI:30616"/>
    </ligand>
</feature>
<dbReference type="PIRSF" id="PIRSF001589">
    <property type="entry name" value="Asn_synthetase_glu-h"/>
    <property type="match status" value="1"/>
</dbReference>
<dbReference type="OrthoDB" id="9763290at2"/>
<feature type="binding site" evidence="9">
    <location>
        <position position="104"/>
    </location>
    <ligand>
        <name>L-glutamine</name>
        <dbReference type="ChEBI" id="CHEBI:58359"/>
    </ligand>
</feature>
<dbReference type="Proteomes" id="UP000057737">
    <property type="component" value="Unassembled WGS sequence"/>
</dbReference>
<evidence type="ECO:0000256" key="8">
    <source>
        <dbReference type="PIRSR" id="PIRSR001589-1"/>
    </source>
</evidence>
<organism evidence="12 13">
    <name type="scientific">Bradyrhizobium macuxiense</name>
    <dbReference type="NCBI Taxonomy" id="1755647"/>
    <lineage>
        <taxon>Bacteria</taxon>
        <taxon>Pseudomonadati</taxon>
        <taxon>Pseudomonadota</taxon>
        <taxon>Alphaproteobacteria</taxon>
        <taxon>Hyphomicrobiales</taxon>
        <taxon>Nitrobacteraceae</taxon>
        <taxon>Bradyrhizobium</taxon>
    </lineage>
</organism>
<comment type="pathway">
    <text evidence="1">Amino-acid biosynthesis; L-asparagine biosynthesis; L-asparagine from L-aspartate (L-Gln route): step 1/1.</text>
</comment>
<dbReference type="Gene3D" id="3.40.50.620">
    <property type="entry name" value="HUPs"/>
    <property type="match status" value="1"/>
</dbReference>
<dbReference type="Pfam" id="PF13522">
    <property type="entry name" value="GATase_6"/>
    <property type="match status" value="1"/>
</dbReference>
<keyword evidence="13" id="KW-1185">Reference proteome</keyword>
<keyword evidence="8" id="KW-0061">Asparagine biosynthesis</keyword>
<dbReference type="PANTHER" id="PTHR43284">
    <property type="entry name" value="ASPARAGINE SYNTHETASE (GLUTAMINE-HYDROLYZING)"/>
    <property type="match status" value="1"/>
</dbReference>
<protein>
    <recommendedName>
        <fullName evidence="3">asparagine synthase (glutamine-hydrolyzing)</fullName>
        <ecNumber evidence="3">6.3.5.4</ecNumber>
    </recommendedName>
</protein>
<dbReference type="InterPro" id="IPR051786">
    <property type="entry name" value="ASN_synthetase/amidase"/>
</dbReference>
<comment type="catalytic activity">
    <reaction evidence="7">
        <text>L-aspartate + L-glutamine + ATP + H2O = L-asparagine + L-glutamate + AMP + diphosphate + H(+)</text>
        <dbReference type="Rhea" id="RHEA:12228"/>
        <dbReference type="ChEBI" id="CHEBI:15377"/>
        <dbReference type="ChEBI" id="CHEBI:15378"/>
        <dbReference type="ChEBI" id="CHEBI:29985"/>
        <dbReference type="ChEBI" id="CHEBI:29991"/>
        <dbReference type="ChEBI" id="CHEBI:30616"/>
        <dbReference type="ChEBI" id="CHEBI:33019"/>
        <dbReference type="ChEBI" id="CHEBI:58048"/>
        <dbReference type="ChEBI" id="CHEBI:58359"/>
        <dbReference type="ChEBI" id="CHEBI:456215"/>
        <dbReference type="EC" id="6.3.5.4"/>
    </reaction>
</comment>
<evidence type="ECO:0000256" key="6">
    <source>
        <dbReference type="ARBA" id="ARBA00022962"/>
    </source>
</evidence>
<evidence type="ECO:0000256" key="10">
    <source>
        <dbReference type="PIRSR" id="PIRSR001589-3"/>
    </source>
</evidence>
<dbReference type="PROSITE" id="PS51278">
    <property type="entry name" value="GATASE_TYPE_2"/>
    <property type="match status" value="1"/>
</dbReference>